<protein>
    <submittedName>
        <fullName evidence="4">Thiamine ECF transporter S component HmpT</fullName>
    </submittedName>
</protein>
<gene>
    <name evidence="4" type="primary">hmpT</name>
    <name evidence="4" type="ORF">ERS852473_01809</name>
</gene>
<feature type="transmembrane region" description="Helical" evidence="3">
    <location>
        <begin position="108"/>
        <end position="126"/>
    </location>
</feature>
<proteinExistence type="predicted"/>
<evidence type="ECO:0000256" key="2">
    <source>
        <dbReference type="ARBA" id="ARBA00022989"/>
    </source>
</evidence>
<organism evidence="4 5">
    <name type="scientific">Sarcina ventriculi</name>
    <name type="common">Clostridium ventriculi</name>
    <dbReference type="NCBI Taxonomy" id="1267"/>
    <lineage>
        <taxon>Bacteria</taxon>
        <taxon>Bacillati</taxon>
        <taxon>Bacillota</taxon>
        <taxon>Clostridia</taxon>
        <taxon>Eubacteriales</taxon>
        <taxon>Clostridiaceae</taxon>
        <taxon>Sarcina</taxon>
    </lineage>
</organism>
<keyword evidence="1 3" id="KW-0812">Transmembrane</keyword>
<dbReference type="PANTHER" id="PTHR37815:SF3">
    <property type="entry name" value="UPF0397 PROTEIN SPR0429"/>
    <property type="match status" value="1"/>
</dbReference>
<evidence type="ECO:0000256" key="1">
    <source>
        <dbReference type="ARBA" id="ARBA00022692"/>
    </source>
</evidence>
<sequence length="183" mass="19519">MEQRARNNKVLIMILTALMIALTFVAGSVIKIPTLNGFMQPGDCMILLGAVLLGKKRGALSAAIGMGLIDATSGYLIWAPFSFVIQGAMGFVAGYLFERFKVKNYKAYLISFIVAGFVSLGGYFIANAIMGGIIMGAVHGFLPSVLYAVAHVPGDSSEIIFGIIIALILAPIVNKARVKFNLK</sequence>
<dbReference type="Pfam" id="PF07155">
    <property type="entry name" value="ECF-ribofla_trS"/>
    <property type="match status" value="1"/>
</dbReference>
<keyword evidence="5" id="KW-1185">Reference proteome</keyword>
<evidence type="ECO:0000256" key="3">
    <source>
        <dbReference type="SAM" id="Phobius"/>
    </source>
</evidence>
<dbReference type="Gene3D" id="1.10.1760.20">
    <property type="match status" value="1"/>
</dbReference>
<comment type="caution">
    <text evidence="4">The sequence shown here is derived from an EMBL/GenBank/DDBJ whole genome shotgun (WGS) entry which is preliminary data.</text>
</comment>
<feature type="transmembrane region" description="Helical" evidence="3">
    <location>
        <begin position="75"/>
        <end position="96"/>
    </location>
</feature>
<dbReference type="PANTHER" id="PTHR37815">
    <property type="entry name" value="UPF0397 PROTEIN BC_2624-RELATED"/>
    <property type="match status" value="1"/>
</dbReference>
<evidence type="ECO:0000313" key="5">
    <source>
        <dbReference type="Proteomes" id="UP000095488"/>
    </source>
</evidence>
<reference evidence="4 5" key="1">
    <citation type="submission" date="2015-09" db="EMBL/GenBank/DDBJ databases">
        <authorList>
            <consortium name="Pathogen Informatics"/>
        </authorList>
    </citation>
    <scope>NUCLEOTIDE SEQUENCE [LARGE SCALE GENOMIC DNA]</scope>
    <source>
        <strain evidence="4 5">2789STDY5834858</strain>
    </source>
</reference>
<evidence type="ECO:0000313" key="4">
    <source>
        <dbReference type="EMBL" id="CUO07270.1"/>
    </source>
</evidence>
<keyword evidence="3" id="KW-0472">Membrane</keyword>
<feature type="transmembrane region" description="Helical" evidence="3">
    <location>
        <begin position="12"/>
        <end position="32"/>
    </location>
</feature>
<dbReference type="EMBL" id="CYZR01000006">
    <property type="protein sequence ID" value="CUO07270.1"/>
    <property type="molecule type" value="Genomic_DNA"/>
</dbReference>
<keyword evidence="2 3" id="KW-1133">Transmembrane helix</keyword>
<dbReference type="InterPro" id="IPR009825">
    <property type="entry name" value="ECF_substrate-spec-like"/>
</dbReference>
<dbReference type="Proteomes" id="UP000095488">
    <property type="component" value="Unassembled WGS sequence"/>
</dbReference>
<feature type="transmembrane region" description="Helical" evidence="3">
    <location>
        <begin position="156"/>
        <end position="173"/>
    </location>
</feature>
<name>A0ABM9URL2_SARVE</name>
<accession>A0ABM9URL2</accession>
<dbReference type="RefSeq" id="WP_055259673.1">
    <property type="nucleotide sequence ID" value="NZ_BCMV01000071.1"/>
</dbReference>